<comment type="caution">
    <text evidence="4">The sequence shown here is derived from an EMBL/GenBank/DDBJ whole genome shotgun (WGS) entry which is preliminary data.</text>
</comment>
<feature type="signal peptide" evidence="2">
    <location>
        <begin position="1"/>
        <end position="20"/>
    </location>
</feature>
<accession>A0A8J5TV49</accession>
<dbReference type="GO" id="GO:0071944">
    <property type="term" value="C:cell periphery"/>
    <property type="evidence" value="ECO:0007669"/>
    <property type="project" value="UniProtKB-ARBA"/>
</dbReference>
<dbReference type="CDD" id="cd14473">
    <property type="entry name" value="FERM_B-lobe"/>
    <property type="match status" value="1"/>
</dbReference>
<dbReference type="InterPro" id="IPR019748">
    <property type="entry name" value="FERM_central"/>
</dbReference>
<feature type="region of interest" description="Disordered" evidence="1">
    <location>
        <begin position="832"/>
        <end position="888"/>
    </location>
</feature>
<evidence type="ECO:0000313" key="5">
    <source>
        <dbReference type="Proteomes" id="UP000747542"/>
    </source>
</evidence>
<feature type="region of interest" description="Disordered" evidence="1">
    <location>
        <begin position="430"/>
        <end position="461"/>
    </location>
</feature>
<dbReference type="InterPro" id="IPR035963">
    <property type="entry name" value="FERM_2"/>
</dbReference>
<dbReference type="GO" id="GO:0048731">
    <property type="term" value="P:system development"/>
    <property type="evidence" value="ECO:0007669"/>
    <property type="project" value="UniProtKB-ARBA"/>
</dbReference>
<evidence type="ECO:0000313" key="4">
    <source>
        <dbReference type="EMBL" id="KAG7177677.1"/>
    </source>
</evidence>
<dbReference type="PANTHER" id="PTHR46900:SF2">
    <property type="entry name" value="TYROSINE-PROTEIN PHOSPHATASE NON-RECEPTOR TYPE 13"/>
    <property type="match status" value="1"/>
</dbReference>
<name>A0A8J5TV49_HOMAM</name>
<proteinExistence type="predicted"/>
<keyword evidence="2" id="KW-0732">Signal</keyword>
<evidence type="ECO:0000256" key="1">
    <source>
        <dbReference type="SAM" id="MobiDB-lite"/>
    </source>
</evidence>
<feature type="compositionally biased region" description="Low complexity" evidence="1">
    <location>
        <begin position="254"/>
        <end position="271"/>
    </location>
</feature>
<dbReference type="Proteomes" id="UP000747542">
    <property type="component" value="Unassembled WGS sequence"/>
</dbReference>
<evidence type="ECO:0000256" key="2">
    <source>
        <dbReference type="SAM" id="SignalP"/>
    </source>
</evidence>
<organism evidence="4 5">
    <name type="scientific">Homarus americanus</name>
    <name type="common">American lobster</name>
    <dbReference type="NCBI Taxonomy" id="6706"/>
    <lineage>
        <taxon>Eukaryota</taxon>
        <taxon>Metazoa</taxon>
        <taxon>Ecdysozoa</taxon>
        <taxon>Arthropoda</taxon>
        <taxon>Crustacea</taxon>
        <taxon>Multicrustacea</taxon>
        <taxon>Malacostraca</taxon>
        <taxon>Eumalacostraca</taxon>
        <taxon>Eucarida</taxon>
        <taxon>Decapoda</taxon>
        <taxon>Pleocyemata</taxon>
        <taxon>Astacidea</taxon>
        <taxon>Nephropoidea</taxon>
        <taxon>Nephropidae</taxon>
        <taxon>Homarus</taxon>
    </lineage>
</organism>
<keyword evidence="5" id="KW-1185">Reference proteome</keyword>
<dbReference type="EMBL" id="JAHLQT010001931">
    <property type="protein sequence ID" value="KAG7177677.1"/>
    <property type="molecule type" value="Genomic_DNA"/>
</dbReference>
<dbReference type="PROSITE" id="PS50057">
    <property type="entry name" value="FERM_3"/>
    <property type="match status" value="1"/>
</dbReference>
<feature type="chain" id="PRO_5035238213" evidence="2">
    <location>
        <begin position="21"/>
        <end position="1060"/>
    </location>
</feature>
<feature type="region of interest" description="Disordered" evidence="1">
    <location>
        <begin position="950"/>
        <end position="1022"/>
    </location>
</feature>
<feature type="compositionally biased region" description="Acidic residues" evidence="1">
    <location>
        <begin position="19"/>
        <end position="48"/>
    </location>
</feature>
<dbReference type="InterPro" id="IPR014352">
    <property type="entry name" value="FERM/acyl-CoA-bd_prot_sf"/>
</dbReference>
<dbReference type="SUPFAM" id="SSF47031">
    <property type="entry name" value="Second domain of FERM"/>
    <property type="match status" value="1"/>
</dbReference>
<feature type="region of interest" description="Disordered" evidence="1">
    <location>
        <begin position="19"/>
        <end position="49"/>
    </location>
</feature>
<dbReference type="Gene3D" id="1.20.80.10">
    <property type="match status" value="1"/>
</dbReference>
<protein>
    <submittedName>
        <fullName evidence="4">Tyrosine-protein phosphatase non-receptor type 13-like 1</fullName>
    </submittedName>
</protein>
<dbReference type="InterPro" id="IPR052074">
    <property type="entry name" value="NonRcpt_TyrProt_Phosphatase"/>
</dbReference>
<evidence type="ECO:0000259" key="3">
    <source>
        <dbReference type="PROSITE" id="PS50057"/>
    </source>
</evidence>
<dbReference type="PANTHER" id="PTHR46900">
    <property type="entry name" value="TYROSINE-PROTEIN PHOSPHATASE NON-RECEPTOR TYPE 13"/>
    <property type="match status" value="1"/>
</dbReference>
<dbReference type="SMART" id="SM00295">
    <property type="entry name" value="B41"/>
    <property type="match status" value="1"/>
</dbReference>
<dbReference type="InterPro" id="IPR000299">
    <property type="entry name" value="FERM_domain"/>
</dbReference>
<feature type="domain" description="FERM" evidence="3">
    <location>
        <begin position="546"/>
        <end position="850"/>
    </location>
</feature>
<reference evidence="4" key="1">
    <citation type="journal article" date="2021" name="Sci. Adv.">
        <title>The American lobster genome reveals insights on longevity, neural, and immune adaptations.</title>
        <authorList>
            <person name="Polinski J.M."/>
            <person name="Zimin A.V."/>
            <person name="Clark K.F."/>
            <person name="Kohn A.B."/>
            <person name="Sadowski N."/>
            <person name="Timp W."/>
            <person name="Ptitsyn A."/>
            <person name="Khanna P."/>
            <person name="Romanova D.Y."/>
            <person name="Williams P."/>
            <person name="Greenwood S.J."/>
            <person name="Moroz L.L."/>
            <person name="Walt D.R."/>
            <person name="Bodnar A.G."/>
        </authorList>
    </citation>
    <scope>NUCLEOTIDE SEQUENCE</scope>
    <source>
        <strain evidence="4">GMGI-L3</strain>
    </source>
</reference>
<dbReference type="InterPro" id="IPR019749">
    <property type="entry name" value="Band_41_domain"/>
</dbReference>
<feature type="compositionally biased region" description="Low complexity" evidence="1">
    <location>
        <begin position="845"/>
        <end position="866"/>
    </location>
</feature>
<dbReference type="GO" id="GO:0009887">
    <property type="term" value="P:animal organ morphogenesis"/>
    <property type="evidence" value="ECO:0007669"/>
    <property type="project" value="UniProtKB-ARBA"/>
</dbReference>
<sequence length="1060" mass="116777">MVVVVVVVGVVVVVEFPAEEEEVEEEEEEVEEVEEEEEVEEVEEEEETQNITNVYPNYHDHLTTTFFIPPTGNGNRLDVVTPEGLILLRCGRVDLLATPPNSHAHPHGNYLPPEAFTNDLHHQHHHSDLHHQHQHQQDGERLLVFSLGRTLWAAAEHSNRSNSSTQLTDITHTISSSLRSTLSAMTHNLPAHRLTLVDIFQLLVERLNGPDRLNYTATIRSLYEEVLGPPLPPPQPPDPVVVRRHRSYSALDARTSTSRRPTSLSWSSSRRSTSVEDLSHHQYSLGPVKFASVSRTPSTNVFPTMRGRDVIRMSSMQDISLLAPSFRTSSRLSEDIVLTENIPKSLIRSKKNFHSMDTINSSKENVIPRLIEGNDISSLGGTMNPILEVSSTEASPVKTSPKRNVGLKAFPYKESRTTITVSRSATVAGVMKGEGLDTRPGGGASGTQKKIPPKKPPRSRAMSVDNLLNTEAELRQNLCEVVQKKRRIVVRTPSRLYRFADGSPDTVVGPTSAGTPPILGPEFVVRSKEPAKVLTLLQDAQRGVVKKVTVILVTGRRLELTCDPSTTRVTHILQAVFQEEDLPLKHLLGLAVLGSGEFHFVAPQTKLHKVAPPGWRERHPTKDGLIQDNFTLHLRIMYYLKFSNLSDMASSSRQLLYLQLRHDVLEGRLSLPPDVLFQLASLALQAEFGDKNEQSVGYFLPEHYVPESLLRGGQTKEASQKLQQNHSALMGLPYTQAQARFITTLQDTQHYGAHYYHVTQDKGRQQWWLGIGPEGVLVIGSGPLTSEAVACAILHPWSRHVFYLATVHQSFQHDAAALSQLTLPVEGSGIPLEVFPSHQDPHSQAASSASSATTTARTSLSSAGTADDPTSGGHVIEVPGGTEGENTEAPKVCVVSGAEKTSESTPFWPIVLGGHKSSDSLSRENFLSDILWRGGGDETDEVFSIENLENEQQSHKNQQQEEVSEDEVKASAPRVFHQRSKSNIESSSREGAGATRPELTREFGSDESLLTSPRKGSGVRMGTRVSAAALQKRRLRGAEVHYLPSLTELNTTPTAVVVGE</sequence>
<dbReference type="Pfam" id="PF00373">
    <property type="entry name" value="FERM_M"/>
    <property type="match status" value="1"/>
</dbReference>
<dbReference type="AlphaFoldDB" id="A0A8J5TV49"/>
<feature type="region of interest" description="Disordered" evidence="1">
    <location>
        <begin position="251"/>
        <end position="271"/>
    </location>
</feature>
<gene>
    <name evidence="4" type="primary">Ptpn13-L1</name>
    <name evidence="4" type="ORF">Hamer_G008330</name>
</gene>
<dbReference type="PRINTS" id="PR00935">
    <property type="entry name" value="BAND41"/>
</dbReference>